<evidence type="ECO:0000256" key="1">
    <source>
        <dbReference type="PROSITE-ProRule" id="PRU00175"/>
    </source>
</evidence>
<keyword evidence="1" id="KW-0863">Zinc-finger</keyword>
<protein>
    <recommendedName>
        <fullName evidence="2">RING-type domain-containing protein</fullName>
    </recommendedName>
</protein>
<dbReference type="OrthoDB" id="2439024at2759"/>
<evidence type="ECO:0000313" key="4">
    <source>
        <dbReference type="Proteomes" id="UP000266861"/>
    </source>
</evidence>
<dbReference type="EMBL" id="PQFF01000239">
    <property type="protein sequence ID" value="RHZ71234.1"/>
    <property type="molecule type" value="Genomic_DNA"/>
</dbReference>
<dbReference type="Gene3D" id="3.30.40.10">
    <property type="entry name" value="Zinc/RING finger domain, C3HC4 (zinc finger)"/>
    <property type="match status" value="1"/>
</dbReference>
<dbReference type="AlphaFoldDB" id="A0A397ID14"/>
<dbReference type="Proteomes" id="UP000266861">
    <property type="component" value="Unassembled WGS sequence"/>
</dbReference>
<dbReference type="PROSITE" id="PS50089">
    <property type="entry name" value="ZF_RING_2"/>
    <property type="match status" value="1"/>
</dbReference>
<accession>A0A397ID14</accession>
<evidence type="ECO:0000313" key="3">
    <source>
        <dbReference type="EMBL" id="RHZ71234.1"/>
    </source>
</evidence>
<dbReference type="InterPro" id="IPR013083">
    <property type="entry name" value="Znf_RING/FYVE/PHD"/>
</dbReference>
<keyword evidence="4" id="KW-1185">Reference proteome</keyword>
<name>A0A397ID14_9GLOM</name>
<gene>
    <name evidence="3" type="ORF">Glove_261g6</name>
</gene>
<dbReference type="GO" id="GO:0008270">
    <property type="term" value="F:zinc ion binding"/>
    <property type="evidence" value="ECO:0007669"/>
    <property type="project" value="UniProtKB-KW"/>
</dbReference>
<feature type="domain" description="RING-type" evidence="2">
    <location>
        <begin position="126"/>
        <end position="187"/>
    </location>
</feature>
<evidence type="ECO:0000259" key="2">
    <source>
        <dbReference type="PROSITE" id="PS50089"/>
    </source>
</evidence>
<sequence>MSEREPYTGYSVVPQFLKLNRDIIISSLSVNFNWNDIDRTWTRNFLREAENFLDQKNFADLKEKSAGSGGGIGYVNSEQHGQGLQVYWNALIKDYKKTQLKGFVYKIIYYKTPERIQKVYKKSDLCGVCREELHLQLTKHITILTCGHLFHWQCLEHSINFPESVGHNPTVVCVKNIIKDGRCCPSDFIKISDMNSVDEYDRCGQLGQKEENYKIGVWFAGETLVKQNSTWEDG</sequence>
<comment type="caution">
    <text evidence="3">The sequence shown here is derived from an EMBL/GenBank/DDBJ whole genome shotgun (WGS) entry which is preliminary data.</text>
</comment>
<proteinExistence type="predicted"/>
<keyword evidence="1" id="KW-0479">Metal-binding</keyword>
<dbReference type="SUPFAM" id="SSF57850">
    <property type="entry name" value="RING/U-box"/>
    <property type="match status" value="1"/>
</dbReference>
<organism evidence="3 4">
    <name type="scientific">Diversispora epigaea</name>
    <dbReference type="NCBI Taxonomy" id="1348612"/>
    <lineage>
        <taxon>Eukaryota</taxon>
        <taxon>Fungi</taxon>
        <taxon>Fungi incertae sedis</taxon>
        <taxon>Mucoromycota</taxon>
        <taxon>Glomeromycotina</taxon>
        <taxon>Glomeromycetes</taxon>
        <taxon>Diversisporales</taxon>
        <taxon>Diversisporaceae</taxon>
        <taxon>Diversispora</taxon>
    </lineage>
</organism>
<reference evidence="3 4" key="1">
    <citation type="submission" date="2018-08" db="EMBL/GenBank/DDBJ databases">
        <title>Genome and evolution of the arbuscular mycorrhizal fungus Diversispora epigaea (formerly Glomus versiforme) and its bacterial endosymbionts.</title>
        <authorList>
            <person name="Sun X."/>
            <person name="Fei Z."/>
            <person name="Harrison M."/>
        </authorList>
    </citation>
    <scope>NUCLEOTIDE SEQUENCE [LARGE SCALE GENOMIC DNA]</scope>
    <source>
        <strain evidence="3 4">IT104</strain>
    </source>
</reference>
<dbReference type="InterPro" id="IPR001841">
    <property type="entry name" value="Znf_RING"/>
</dbReference>
<keyword evidence="1" id="KW-0862">Zinc</keyword>
<dbReference type="CDD" id="cd16448">
    <property type="entry name" value="RING-H2"/>
    <property type="match status" value="1"/>
</dbReference>